<keyword evidence="8 15" id="KW-0732">Signal</keyword>
<evidence type="ECO:0000256" key="1">
    <source>
        <dbReference type="ARBA" id="ARBA00004167"/>
    </source>
</evidence>
<dbReference type="GO" id="GO:0005576">
    <property type="term" value="C:extracellular region"/>
    <property type="evidence" value="ECO:0007669"/>
    <property type="project" value="UniProtKB-SubCell"/>
</dbReference>
<feature type="region of interest" description="Disordered" evidence="13">
    <location>
        <begin position="276"/>
        <end position="331"/>
    </location>
</feature>
<accession>A0A220QM05</accession>
<comment type="similarity">
    <text evidence="4">Belongs to the RBT5 family.</text>
</comment>
<evidence type="ECO:0000256" key="7">
    <source>
        <dbReference type="ARBA" id="ARBA00022692"/>
    </source>
</evidence>
<keyword evidence="12" id="KW-0449">Lipoprotein</keyword>
<dbReference type="AlphaFoldDB" id="A0A220QM05"/>
<evidence type="ECO:0000259" key="16">
    <source>
        <dbReference type="Pfam" id="PF05730"/>
    </source>
</evidence>
<feature type="compositionally biased region" description="Polar residues" evidence="13">
    <location>
        <begin position="321"/>
        <end position="331"/>
    </location>
</feature>
<feature type="chain" id="PRO_5012262247" evidence="15">
    <location>
        <begin position="21"/>
        <end position="386"/>
    </location>
</feature>
<evidence type="ECO:0000313" key="17">
    <source>
        <dbReference type="EMBL" id="ASK06041.1"/>
    </source>
</evidence>
<name>A0A220QM05_COLGL</name>
<dbReference type="GO" id="GO:0098552">
    <property type="term" value="C:side of membrane"/>
    <property type="evidence" value="ECO:0007669"/>
    <property type="project" value="UniProtKB-KW"/>
</dbReference>
<keyword evidence="6" id="KW-0336">GPI-anchor</keyword>
<keyword evidence="9 14" id="KW-1133">Transmembrane helix</keyword>
<organism evidence="17">
    <name type="scientific">Colletotrichum gloeosporioides</name>
    <name type="common">Anthracnose fungus</name>
    <name type="synonym">Glomerella cingulata</name>
    <dbReference type="NCBI Taxonomy" id="474922"/>
    <lineage>
        <taxon>Eukaryota</taxon>
        <taxon>Fungi</taxon>
        <taxon>Dikarya</taxon>
        <taxon>Ascomycota</taxon>
        <taxon>Pezizomycotina</taxon>
        <taxon>Sordariomycetes</taxon>
        <taxon>Hypocreomycetidae</taxon>
        <taxon>Glomerellales</taxon>
        <taxon>Glomerellaceae</taxon>
        <taxon>Colletotrichum</taxon>
        <taxon>Colletotrichum gloeosporioides species complex</taxon>
    </lineage>
</organism>
<dbReference type="InterPro" id="IPR051694">
    <property type="entry name" value="Immunoregulatory_rcpt-like"/>
</dbReference>
<feature type="domain" description="CFEM" evidence="16">
    <location>
        <begin position="23"/>
        <end position="89"/>
    </location>
</feature>
<keyword evidence="11" id="KW-1015">Disulfide bond</keyword>
<evidence type="ECO:0000256" key="13">
    <source>
        <dbReference type="SAM" id="MobiDB-lite"/>
    </source>
</evidence>
<keyword evidence="7 14" id="KW-0812">Transmembrane</keyword>
<dbReference type="EMBL" id="MF134408">
    <property type="protein sequence ID" value="ASK06041.1"/>
    <property type="molecule type" value="mRNA"/>
</dbReference>
<evidence type="ECO:0000256" key="8">
    <source>
        <dbReference type="ARBA" id="ARBA00022729"/>
    </source>
</evidence>
<dbReference type="InterPro" id="IPR008427">
    <property type="entry name" value="Extracellular_membr_CFEM_dom"/>
</dbReference>
<keyword evidence="10 14" id="KW-0472">Membrane</keyword>
<feature type="compositionally biased region" description="Low complexity" evidence="13">
    <location>
        <begin position="150"/>
        <end position="179"/>
    </location>
</feature>
<proteinExistence type="evidence at transcript level"/>
<protein>
    <submittedName>
        <fullName evidence="17">CFEM1</fullName>
    </submittedName>
</protein>
<feature type="region of interest" description="Disordered" evidence="13">
    <location>
        <begin position="133"/>
        <end position="179"/>
    </location>
</feature>
<keyword evidence="5" id="KW-0964">Secreted</keyword>
<feature type="region of interest" description="Disordered" evidence="13">
    <location>
        <begin position="214"/>
        <end position="252"/>
    </location>
</feature>
<evidence type="ECO:0000256" key="12">
    <source>
        <dbReference type="ARBA" id="ARBA00023288"/>
    </source>
</evidence>
<feature type="compositionally biased region" description="Polar residues" evidence="13">
    <location>
        <begin position="240"/>
        <end position="252"/>
    </location>
</feature>
<dbReference type="GO" id="GO:0071944">
    <property type="term" value="C:cell periphery"/>
    <property type="evidence" value="ECO:0007669"/>
    <property type="project" value="UniProtKB-ARBA"/>
</dbReference>
<keyword evidence="6" id="KW-0325">Glycoprotein</keyword>
<sequence length="386" mass="40765">MRATAVIYVLIAWAVRCALTQELEDIPYCSRICFTVGNSEWCSLGKTSNCVCRQSIASYYRGKFKSCIESSCPGDVTFKKAYAAFAAYCVANDWIDAASTALGEATTVTIGPIVIATLATTVTGSGGSTATITSDITATTGESGPFTTGSATTANPSTEPTAETTPTTDESDSNNDSSNALSVGAKAGVGIGAALAVTLVAVILFIWKRKRTAASTEKDEESSVPELDNGDISNRHELDSSTITSGLDKSHSTAFSNHQGMAELDATTALIKGQTKLVEGEVTPPVEQGEVSPEAGSMVSHPTPSLPPATNIAQPMIGDYINSNSSEPSLPSTAELEHLLHEEQLLRERRRTLEQLQRIQEDELALGERIRLLRQRHSGQSAEGGG</sequence>
<evidence type="ECO:0000256" key="5">
    <source>
        <dbReference type="ARBA" id="ARBA00022525"/>
    </source>
</evidence>
<comment type="subcellular location">
    <subcellularLocation>
        <location evidence="2">Membrane</location>
        <topology evidence="2">Lipid-anchor</topology>
        <topology evidence="2">GPI-anchor</topology>
    </subcellularLocation>
    <subcellularLocation>
        <location evidence="1">Membrane</location>
        <topology evidence="1">Single-pass membrane protein</topology>
    </subcellularLocation>
    <subcellularLocation>
        <location evidence="3">Secreted</location>
    </subcellularLocation>
</comment>
<evidence type="ECO:0000256" key="15">
    <source>
        <dbReference type="SAM" id="SignalP"/>
    </source>
</evidence>
<evidence type="ECO:0000256" key="14">
    <source>
        <dbReference type="SAM" id="Phobius"/>
    </source>
</evidence>
<evidence type="ECO:0000256" key="6">
    <source>
        <dbReference type="ARBA" id="ARBA00022622"/>
    </source>
</evidence>
<evidence type="ECO:0000256" key="3">
    <source>
        <dbReference type="ARBA" id="ARBA00004613"/>
    </source>
</evidence>
<evidence type="ECO:0000256" key="2">
    <source>
        <dbReference type="ARBA" id="ARBA00004589"/>
    </source>
</evidence>
<evidence type="ECO:0000256" key="11">
    <source>
        <dbReference type="ARBA" id="ARBA00023157"/>
    </source>
</evidence>
<evidence type="ECO:0000256" key="10">
    <source>
        <dbReference type="ARBA" id="ARBA00023136"/>
    </source>
</evidence>
<feature type="signal peptide" evidence="15">
    <location>
        <begin position="1"/>
        <end position="20"/>
    </location>
</feature>
<feature type="transmembrane region" description="Helical" evidence="14">
    <location>
        <begin position="187"/>
        <end position="207"/>
    </location>
</feature>
<evidence type="ECO:0000256" key="4">
    <source>
        <dbReference type="ARBA" id="ARBA00010031"/>
    </source>
</evidence>
<dbReference type="PANTHER" id="PTHR15549:SF26">
    <property type="entry name" value="AXIAL BUDDING PATTERN PROTEIN 2-RELATED"/>
    <property type="match status" value="1"/>
</dbReference>
<evidence type="ECO:0000256" key="9">
    <source>
        <dbReference type="ARBA" id="ARBA00022989"/>
    </source>
</evidence>
<dbReference type="PANTHER" id="PTHR15549">
    <property type="entry name" value="PAIRED IMMUNOGLOBULIN-LIKE TYPE 2 RECEPTOR"/>
    <property type="match status" value="1"/>
</dbReference>
<dbReference type="Pfam" id="PF05730">
    <property type="entry name" value="CFEM"/>
    <property type="match status" value="1"/>
</dbReference>
<reference evidence="17" key="1">
    <citation type="submission" date="2017-05" db="EMBL/GenBank/DDBJ databases">
        <title>Cloning and function of CgCFEM1 in Colletotrichum gloeosporioides.</title>
        <authorList>
            <person name="Liu Z."/>
            <person name="Li X."/>
            <person name="Zhang N."/>
        </authorList>
    </citation>
    <scope>NUCLEOTIDE SEQUENCE</scope>
</reference>